<dbReference type="PROSITE" id="PS50198">
    <property type="entry name" value="PPIC_PPIASE_2"/>
    <property type="match status" value="1"/>
</dbReference>
<name>A0A1N7JXP4_9PROT</name>
<dbReference type="EMBL" id="FTOA01000002">
    <property type="protein sequence ID" value="SIS54115.1"/>
    <property type="molecule type" value="Genomic_DNA"/>
</dbReference>
<dbReference type="PROSITE" id="PS01096">
    <property type="entry name" value="PPIC_PPIASE_1"/>
    <property type="match status" value="1"/>
</dbReference>
<evidence type="ECO:0000256" key="4">
    <source>
        <dbReference type="ARBA" id="ARBA00018370"/>
    </source>
</evidence>
<evidence type="ECO:0000256" key="2">
    <source>
        <dbReference type="ARBA" id="ARBA00007656"/>
    </source>
</evidence>
<keyword evidence="5 8" id="KW-0697">Rotamase</keyword>
<protein>
    <recommendedName>
        <fullName evidence="4">Parvulin-like PPIase</fullName>
        <ecNumber evidence="3">5.2.1.8</ecNumber>
    </recommendedName>
    <alternativeName>
        <fullName evidence="6">Peptidyl-prolyl cis-trans isomerase plp</fullName>
    </alternativeName>
    <alternativeName>
        <fullName evidence="7">Rotamase plp</fullName>
    </alternativeName>
</protein>
<accession>A0A1N7JXP4</accession>
<evidence type="ECO:0000259" key="10">
    <source>
        <dbReference type="PROSITE" id="PS50198"/>
    </source>
</evidence>
<dbReference type="STRING" id="80876.SAMN05421779_102514"/>
<keyword evidence="12" id="KW-1185">Reference proteome</keyword>
<dbReference type="Gene3D" id="1.10.8.1040">
    <property type="match status" value="1"/>
</dbReference>
<feature type="chain" id="PRO_5012658918" description="Parvulin-like PPIase" evidence="9">
    <location>
        <begin position="25"/>
        <end position="280"/>
    </location>
</feature>
<dbReference type="AlphaFoldDB" id="A0A1N7JXP4"/>
<dbReference type="PANTHER" id="PTHR47245">
    <property type="entry name" value="PEPTIDYLPROLYL ISOMERASE"/>
    <property type="match status" value="1"/>
</dbReference>
<feature type="signal peptide" evidence="9">
    <location>
        <begin position="1"/>
        <end position="24"/>
    </location>
</feature>
<reference evidence="11 12" key="1">
    <citation type="submission" date="2017-01" db="EMBL/GenBank/DDBJ databases">
        <authorList>
            <person name="Mah S.A."/>
            <person name="Swanson W.J."/>
            <person name="Moy G.W."/>
            <person name="Vacquier V.D."/>
        </authorList>
    </citation>
    <scope>NUCLEOTIDE SEQUENCE [LARGE SCALE GENOMIC DNA]</scope>
    <source>
        <strain evidence="11 12">DSM 11589</strain>
    </source>
</reference>
<dbReference type="Gene3D" id="3.10.50.40">
    <property type="match status" value="1"/>
</dbReference>
<dbReference type="Proteomes" id="UP000185678">
    <property type="component" value="Unassembled WGS sequence"/>
</dbReference>
<gene>
    <name evidence="11" type="ORF">SAMN05421779_102514</name>
</gene>
<evidence type="ECO:0000313" key="12">
    <source>
        <dbReference type="Proteomes" id="UP000185678"/>
    </source>
</evidence>
<dbReference type="InterPro" id="IPR023058">
    <property type="entry name" value="PPIase_PpiC_CS"/>
</dbReference>
<dbReference type="InterPro" id="IPR050245">
    <property type="entry name" value="PrsA_foldase"/>
</dbReference>
<proteinExistence type="inferred from homology"/>
<dbReference type="InterPro" id="IPR046357">
    <property type="entry name" value="PPIase_dom_sf"/>
</dbReference>
<dbReference type="OrthoDB" id="14196at2"/>
<comment type="similarity">
    <text evidence="2">Belongs to the PpiC/parvulin rotamase family.</text>
</comment>
<dbReference type="PANTHER" id="PTHR47245:SF2">
    <property type="entry name" value="PEPTIDYL-PROLYL CIS-TRANS ISOMERASE HP_0175-RELATED"/>
    <property type="match status" value="1"/>
</dbReference>
<evidence type="ECO:0000256" key="8">
    <source>
        <dbReference type="PROSITE-ProRule" id="PRU00278"/>
    </source>
</evidence>
<dbReference type="RefSeq" id="WP_076399364.1">
    <property type="nucleotide sequence ID" value="NZ_FTOA01000002.1"/>
</dbReference>
<keyword evidence="8 11" id="KW-0413">Isomerase</keyword>
<evidence type="ECO:0000256" key="6">
    <source>
        <dbReference type="ARBA" id="ARBA00030642"/>
    </source>
</evidence>
<dbReference type="Pfam" id="PF13616">
    <property type="entry name" value="Rotamase_3"/>
    <property type="match status" value="1"/>
</dbReference>
<evidence type="ECO:0000313" key="11">
    <source>
        <dbReference type="EMBL" id="SIS54115.1"/>
    </source>
</evidence>
<evidence type="ECO:0000256" key="9">
    <source>
        <dbReference type="SAM" id="SignalP"/>
    </source>
</evidence>
<sequence length="280" mass="30874">MLKTALRAAAAATVFLMAAAPAFAADDPVVAKVDGSEIHRSEIVAMKDRMAQQMPQIQAMPLESIFANLVDQAVSQRLLLSAAKKANVADDAEFKKQLDQVRDSLMQRAFLTREVEKRLTDDKLRTAYDDLLKNNPPEDEVHARHILVDNEKKANELIKKLKKGASFEDLAKSDSKDDGSGKRGGDLGYFSKSAMVPEFAEAAFAMKPGDVSDKPVKTQFGWHIIKVEDRRKSTPPAFEEVKEQLRGQMADGVIDEIVGELRKNAKVEITAPEAKTPDAK</sequence>
<dbReference type="EC" id="5.2.1.8" evidence="3"/>
<evidence type="ECO:0000256" key="3">
    <source>
        <dbReference type="ARBA" id="ARBA00013194"/>
    </source>
</evidence>
<dbReference type="InterPro" id="IPR027304">
    <property type="entry name" value="Trigger_fact/SurA_dom_sf"/>
</dbReference>
<dbReference type="SUPFAM" id="SSF54534">
    <property type="entry name" value="FKBP-like"/>
    <property type="match status" value="1"/>
</dbReference>
<organism evidence="11 12">
    <name type="scientific">Insolitispirillum peregrinum</name>
    <dbReference type="NCBI Taxonomy" id="80876"/>
    <lineage>
        <taxon>Bacteria</taxon>
        <taxon>Pseudomonadati</taxon>
        <taxon>Pseudomonadota</taxon>
        <taxon>Alphaproteobacteria</taxon>
        <taxon>Rhodospirillales</taxon>
        <taxon>Novispirillaceae</taxon>
        <taxon>Insolitispirillum</taxon>
    </lineage>
</organism>
<dbReference type="SUPFAM" id="SSF109998">
    <property type="entry name" value="Triger factor/SurA peptide-binding domain-like"/>
    <property type="match status" value="1"/>
</dbReference>
<feature type="domain" description="PpiC" evidence="10">
    <location>
        <begin position="138"/>
        <end position="229"/>
    </location>
</feature>
<comment type="catalytic activity">
    <reaction evidence="1">
        <text>[protein]-peptidylproline (omega=180) = [protein]-peptidylproline (omega=0)</text>
        <dbReference type="Rhea" id="RHEA:16237"/>
        <dbReference type="Rhea" id="RHEA-COMP:10747"/>
        <dbReference type="Rhea" id="RHEA-COMP:10748"/>
        <dbReference type="ChEBI" id="CHEBI:83833"/>
        <dbReference type="ChEBI" id="CHEBI:83834"/>
        <dbReference type="EC" id="5.2.1.8"/>
    </reaction>
</comment>
<evidence type="ECO:0000256" key="5">
    <source>
        <dbReference type="ARBA" id="ARBA00023110"/>
    </source>
</evidence>
<dbReference type="GO" id="GO:0003755">
    <property type="term" value="F:peptidyl-prolyl cis-trans isomerase activity"/>
    <property type="evidence" value="ECO:0007669"/>
    <property type="project" value="UniProtKB-KW"/>
</dbReference>
<keyword evidence="9" id="KW-0732">Signal</keyword>
<evidence type="ECO:0000256" key="1">
    <source>
        <dbReference type="ARBA" id="ARBA00000971"/>
    </source>
</evidence>
<dbReference type="InterPro" id="IPR000297">
    <property type="entry name" value="PPIase_PpiC"/>
</dbReference>
<evidence type="ECO:0000256" key="7">
    <source>
        <dbReference type="ARBA" id="ARBA00031484"/>
    </source>
</evidence>